<keyword evidence="1" id="KW-0732">Signal</keyword>
<dbReference type="OrthoDB" id="3634414at2759"/>
<feature type="signal peptide" evidence="1">
    <location>
        <begin position="1"/>
        <end position="19"/>
    </location>
</feature>
<dbReference type="Proteomes" id="UP000813444">
    <property type="component" value="Unassembled WGS sequence"/>
</dbReference>
<dbReference type="EMBL" id="JAGPNK010000021">
    <property type="protein sequence ID" value="KAH7304734.1"/>
    <property type="molecule type" value="Genomic_DNA"/>
</dbReference>
<evidence type="ECO:0000313" key="3">
    <source>
        <dbReference type="Proteomes" id="UP000813444"/>
    </source>
</evidence>
<proteinExistence type="predicted"/>
<dbReference type="AlphaFoldDB" id="A0A8K0SF92"/>
<accession>A0A8K0SF92</accession>
<evidence type="ECO:0000313" key="2">
    <source>
        <dbReference type="EMBL" id="KAH7304734.1"/>
    </source>
</evidence>
<name>A0A8K0SF92_9HYPO</name>
<feature type="chain" id="PRO_5035479086" evidence="1">
    <location>
        <begin position="20"/>
        <end position="349"/>
    </location>
</feature>
<gene>
    <name evidence="2" type="ORF">B0I35DRAFT_484294</name>
</gene>
<dbReference type="InterPro" id="IPR045702">
    <property type="entry name" value="DUF6060"/>
</dbReference>
<keyword evidence="3" id="KW-1185">Reference proteome</keyword>
<sequence>MWSTLSFIAAASLAKMASAQVGVCKEGGCGDCPVSTTTVGTGWPECVIYNSADVFTGLFDRNADTGKWDVWFDFPSNDQTCQWLLKSPAAVDIQTCGVPLVITRGPACRSVSLDESFMLQFCCGSGDCCAAGAPNVPGCNPNGMSTVRRDLPSDLLIRDTNGDKKLAIRATSGGVMFLDANGNIIPPAYQGPPVQPMPRSLEKPAVISSKRQESCTAGSWVDEGAEFQTTSSNSQVVSELVDGGPDGVIAVISKQRTSTWSTTMEANVGFADIFSMGISFSITQEESISTSETYEFPVPAGQRGFVSFTPYVVCKNGRGECGGGPVEGRVCIPYRSNGWPAGEYRVVQT</sequence>
<comment type="caution">
    <text evidence="2">The sequence shown here is derived from an EMBL/GenBank/DDBJ whole genome shotgun (WGS) entry which is preliminary data.</text>
</comment>
<organism evidence="2 3">
    <name type="scientific">Stachybotrys elegans</name>
    <dbReference type="NCBI Taxonomy" id="80388"/>
    <lineage>
        <taxon>Eukaryota</taxon>
        <taxon>Fungi</taxon>
        <taxon>Dikarya</taxon>
        <taxon>Ascomycota</taxon>
        <taxon>Pezizomycotina</taxon>
        <taxon>Sordariomycetes</taxon>
        <taxon>Hypocreomycetidae</taxon>
        <taxon>Hypocreales</taxon>
        <taxon>Stachybotryaceae</taxon>
        <taxon>Stachybotrys</taxon>
    </lineage>
</organism>
<evidence type="ECO:0000256" key="1">
    <source>
        <dbReference type="SAM" id="SignalP"/>
    </source>
</evidence>
<protein>
    <submittedName>
        <fullName evidence="2">Uncharacterized protein</fullName>
    </submittedName>
</protein>
<dbReference type="Pfam" id="PF19535">
    <property type="entry name" value="DUF6060"/>
    <property type="match status" value="1"/>
</dbReference>
<reference evidence="2" key="1">
    <citation type="journal article" date="2021" name="Nat. Commun.">
        <title>Genetic determinants of endophytism in the Arabidopsis root mycobiome.</title>
        <authorList>
            <person name="Mesny F."/>
            <person name="Miyauchi S."/>
            <person name="Thiergart T."/>
            <person name="Pickel B."/>
            <person name="Atanasova L."/>
            <person name="Karlsson M."/>
            <person name="Huettel B."/>
            <person name="Barry K.W."/>
            <person name="Haridas S."/>
            <person name="Chen C."/>
            <person name="Bauer D."/>
            <person name="Andreopoulos W."/>
            <person name="Pangilinan J."/>
            <person name="LaButti K."/>
            <person name="Riley R."/>
            <person name="Lipzen A."/>
            <person name="Clum A."/>
            <person name="Drula E."/>
            <person name="Henrissat B."/>
            <person name="Kohler A."/>
            <person name="Grigoriev I.V."/>
            <person name="Martin F.M."/>
            <person name="Hacquard S."/>
        </authorList>
    </citation>
    <scope>NUCLEOTIDE SEQUENCE</scope>
    <source>
        <strain evidence="2">MPI-CAGE-CH-0235</strain>
    </source>
</reference>